<sequence>MLRCLTHSFYSFFSAHQQQAGYARFALCGLLLLALMPVRHAVAAGQQNQAHIATTLPVTDLLTRALLQGTSVQTDYLPAKRYPVKRIGYWLQNKLPEKASELPQYTAVINVASVWPELRVYPTLRHHNIHIIPVDAAIQLKPEGARVSRQQSAESGLDYFWLSPANLKVMNRIIAEDLARLWPEHQPQITRNQQQNDQAISQFALSLDDMLWQQQWDGLCTTQPELNPLLYALSLPVLDAEENDNGMRCLWLSDKPGQSDAAYPKTHWQLNSLNKVYSGSFEHWLKANLDALKSNDSTL</sequence>
<dbReference type="SUPFAM" id="SSF53807">
    <property type="entry name" value="Helical backbone' metal receptor"/>
    <property type="match status" value="1"/>
</dbReference>
<evidence type="ECO:0000313" key="1">
    <source>
        <dbReference type="EMBL" id="MBB1486332.1"/>
    </source>
</evidence>
<evidence type="ECO:0000313" key="2">
    <source>
        <dbReference type="Proteomes" id="UP000565262"/>
    </source>
</evidence>
<protein>
    <recommendedName>
        <fullName evidence="3">ABC transporter substrate-binding protein</fullName>
    </recommendedName>
</protein>
<gene>
    <name evidence="1" type="ORF">H4O21_06900</name>
</gene>
<comment type="caution">
    <text evidence="1">The sequence shown here is derived from an EMBL/GenBank/DDBJ whole genome shotgun (WGS) entry which is preliminary data.</text>
</comment>
<keyword evidence="2" id="KW-1185">Reference proteome</keyword>
<dbReference type="Proteomes" id="UP000565262">
    <property type="component" value="Unassembled WGS sequence"/>
</dbReference>
<name>A0A839IP88_9GAMM</name>
<accession>A0A839IP88</accession>
<dbReference type="Gene3D" id="3.40.50.1980">
    <property type="entry name" value="Nitrogenase molybdenum iron protein domain"/>
    <property type="match status" value="1"/>
</dbReference>
<dbReference type="RefSeq" id="WP_182808105.1">
    <property type="nucleotide sequence ID" value="NZ_JACJFM010000006.1"/>
</dbReference>
<dbReference type="EMBL" id="JACJFM010000006">
    <property type="protein sequence ID" value="MBB1486332.1"/>
    <property type="molecule type" value="Genomic_DNA"/>
</dbReference>
<proteinExistence type="predicted"/>
<dbReference type="AlphaFoldDB" id="A0A839IP88"/>
<organism evidence="1 2">
    <name type="scientific">Oceanospirillum sediminis</name>
    <dbReference type="NCBI Taxonomy" id="2760088"/>
    <lineage>
        <taxon>Bacteria</taxon>
        <taxon>Pseudomonadati</taxon>
        <taxon>Pseudomonadota</taxon>
        <taxon>Gammaproteobacteria</taxon>
        <taxon>Oceanospirillales</taxon>
        <taxon>Oceanospirillaceae</taxon>
        <taxon>Oceanospirillum</taxon>
    </lineage>
</organism>
<evidence type="ECO:0008006" key="3">
    <source>
        <dbReference type="Google" id="ProtNLM"/>
    </source>
</evidence>
<reference evidence="1 2" key="1">
    <citation type="submission" date="2020-08" db="EMBL/GenBank/DDBJ databases">
        <title>Oceanospirillum sp. nov. isolated from marine sediment.</title>
        <authorList>
            <person name="Ji X."/>
        </authorList>
    </citation>
    <scope>NUCLEOTIDE SEQUENCE [LARGE SCALE GENOMIC DNA]</scope>
    <source>
        <strain evidence="1 2">D5</strain>
    </source>
</reference>